<evidence type="ECO:0000313" key="1">
    <source>
        <dbReference type="EMBL" id="ADR25386.1"/>
    </source>
</evidence>
<proteinExistence type="predicted"/>
<dbReference type="Proteomes" id="UP000008713">
    <property type="component" value="Chromosome"/>
</dbReference>
<protein>
    <submittedName>
        <fullName evidence="1">Uncharacterized protein</fullName>
    </submittedName>
</protein>
<dbReference type="AlphaFoldDB" id="A0A454AQP8"/>
<reference evidence="1 2" key="1">
    <citation type="journal article" date="2011" name="Infect. Immun.">
        <title>Complete genome sequence of Mycoplasma bovis type strain PG45 (ATCC 25523).</title>
        <authorList>
            <person name="Wise K.S."/>
            <person name="Calcutt M.J."/>
            <person name="Foecking M.F."/>
            <person name="Roske K."/>
            <person name="Madupu R."/>
            <person name="Methe B.A."/>
        </authorList>
    </citation>
    <scope>NUCLEOTIDE SEQUENCE [LARGE SCALE GENOMIC DNA]</scope>
    <source>
        <strain evidence="2">ATCC 25523 / DSM 22781 / NCTC 10131 / PG45</strain>
    </source>
</reference>
<name>A0A454AQP8_MYCBG</name>
<dbReference type="KEGG" id="mbv:MBOVPG45_0544"/>
<accession>A0A454AQP8</accession>
<gene>
    <name evidence="1" type="ordered locus">MBOVPG45_0544</name>
</gene>
<evidence type="ECO:0000313" key="2">
    <source>
        <dbReference type="Proteomes" id="UP000008713"/>
    </source>
</evidence>
<dbReference type="EMBL" id="CP002188">
    <property type="protein sequence ID" value="ADR25386.1"/>
    <property type="molecule type" value="Genomic_DNA"/>
</dbReference>
<organism evidence="1 2">
    <name type="scientific">Mycoplasmopsis bovis (strain ATCC 25523 / DSM 22781 / NCTC 10131 / PG45)</name>
    <name type="common">Mycoplasma bovis</name>
    <dbReference type="NCBI Taxonomy" id="289397"/>
    <lineage>
        <taxon>Bacteria</taxon>
        <taxon>Bacillati</taxon>
        <taxon>Mycoplasmatota</taxon>
        <taxon>Mycoplasmoidales</taxon>
        <taxon>Metamycoplasmataceae</taxon>
        <taxon>Mycoplasmopsis</taxon>
    </lineage>
</organism>
<sequence>MENCIKISLLESNTKFVDIFAKYLIFKTLLIFYISHKI</sequence>